<gene>
    <name evidence="1" type="ORF">SAMN05444163_8133</name>
</gene>
<dbReference type="Proteomes" id="UP000198803">
    <property type="component" value="Chromosome I"/>
</dbReference>
<proteinExistence type="predicted"/>
<protein>
    <recommendedName>
        <fullName evidence="3">Phage ABA sandwich domain-containing protein</fullName>
    </recommendedName>
</protein>
<name>A0ABY0QHE9_9BRAD</name>
<organism evidence="1 2">
    <name type="scientific">Bradyrhizobium ottawaense</name>
    <dbReference type="NCBI Taxonomy" id="931866"/>
    <lineage>
        <taxon>Bacteria</taxon>
        <taxon>Pseudomonadati</taxon>
        <taxon>Pseudomonadota</taxon>
        <taxon>Alphaproteobacteria</taxon>
        <taxon>Hyphomicrobiales</taxon>
        <taxon>Nitrobacteraceae</taxon>
        <taxon>Bradyrhizobium</taxon>
    </lineage>
</organism>
<dbReference type="EMBL" id="LT629693">
    <property type="protein sequence ID" value="SDK44748.1"/>
    <property type="molecule type" value="Genomic_DNA"/>
</dbReference>
<sequence length="120" mass="13741">MPKTLTKLQEQIIAKVLTIGAVNYVWVNGGEVHTVNKLRERGLLRGDCYGSVQPRHLTEEVKSVFFADNPATFRISNFHGEGWLIFHDRRYICKVYKDDDAKLVIEALKTLQPVEQREAA</sequence>
<dbReference type="RefSeq" id="WP_091977315.1">
    <property type="nucleotide sequence ID" value="NZ_LT629693.1"/>
</dbReference>
<evidence type="ECO:0000313" key="1">
    <source>
        <dbReference type="EMBL" id="SDK44748.1"/>
    </source>
</evidence>
<evidence type="ECO:0008006" key="3">
    <source>
        <dbReference type="Google" id="ProtNLM"/>
    </source>
</evidence>
<keyword evidence="2" id="KW-1185">Reference proteome</keyword>
<reference evidence="1 2" key="1">
    <citation type="submission" date="2016-10" db="EMBL/GenBank/DDBJ databases">
        <authorList>
            <person name="Varghese N."/>
            <person name="Submissions S."/>
        </authorList>
    </citation>
    <scope>NUCLEOTIDE SEQUENCE [LARGE SCALE GENOMIC DNA]</scope>
    <source>
        <strain evidence="1 2">GAS524</strain>
    </source>
</reference>
<evidence type="ECO:0000313" key="2">
    <source>
        <dbReference type="Proteomes" id="UP000198803"/>
    </source>
</evidence>
<accession>A0ABY0QHE9</accession>